<dbReference type="GO" id="GO:0042254">
    <property type="term" value="P:ribosome biogenesis"/>
    <property type="evidence" value="ECO:0007669"/>
    <property type="project" value="UniProtKB-KW"/>
</dbReference>
<keyword evidence="6" id="KW-0539">Nucleus</keyword>
<evidence type="ECO:0000256" key="7">
    <source>
        <dbReference type="ARBA" id="ARBA00045213"/>
    </source>
</evidence>
<dbReference type="CTD" id="55003"/>
<accession>A0AAJ7T1Y4</accession>
<name>A0AAJ7T1Y4_PETMA</name>
<dbReference type="Proteomes" id="UP001318040">
    <property type="component" value="Chromosome 12"/>
</dbReference>
<evidence type="ECO:0000313" key="11">
    <source>
        <dbReference type="RefSeq" id="XP_032808637.1"/>
    </source>
</evidence>
<dbReference type="SMART" id="SM00320">
    <property type="entry name" value="WD40"/>
    <property type="match status" value="5"/>
</dbReference>
<dbReference type="InterPro" id="IPR020472">
    <property type="entry name" value="WD40_PAC1"/>
</dbReference>
<dbReference type="RefSeq" id="XP_032808637.1">
    <property type="nucleotide sequence ID" value="XM_032952746.1"/>
</dbReference>
<evidence type="ECO:0000256" key="4">
    <source>
        <dbReference type="ARBA" id="ARBA00022700"/>
    </source>
</evidence>
<feature type="repeat" description="WD" evidence="8">
    <location>
        <begin position="73"/>
        <end position="113"/>
    </location>
</feature>
<dbReference type="SUPFAM" id="SSF50978">
    <property type="entry name" value="WD40 repeat-like"/>
    <property type="match status" value="1"/>
</dbReference>
<dbReference type="GO" id="GO:0009968">
    <property type="term" value="P:negative regulation of signal transduction"/>
    <property type="evidence" value="ECO:0007669"/>
    <property type="project" value="UniProtKB-KW"/>
</dbReference>
<proteinExistence type="predicted"/>
<dbReference type="PROSITE" id="PS50294">
    <property type="entry name" value="WD_REPEATS_REGION"/>
    <property type="match status" value="3"/>
</dbReference>
<dbReference type="PANTHER" id="PTHR44675">
    <property type="entry name" value="PAK1 INTERACTING PROTEIN 1"/>
    <property type="match status" value="1"/>
</dbReference>
<evidence type="ECO:0000256" key="9">
    <source>
        <dbReference type="SAM" id="MobiDB-lite"/>
    </source>
</evidence>
<evidence type="ECO:0000256" key="2">
    <source>
        <dbReference type="ARBA" id="ARBA00022517"/>
    </source>
</evidence>
<dbReference type="AlphaFoldDB" id="A0AAJ7T1Y4"/>
<feature type="compositionally biased region" description="Basic and acidic residues" evidence="9">
    <location>
        <begin position="315"/>
        <end position="326"/>
    </location>
</feature>
<comment type="function">
    <text evidence="7">Negatively regulates the PAK1 kinase. PAK1 is a member of the PAK kinase family, which has been shown to play a positive role in the regulation of signaling pathways involving MAPK8 and RELA. PAK1 exists as an inactive homodimer, which is activated by binding of small GTPases such as CDC42 to an N-terminal regulatory domain. PAK1IP1 also binds to the N-terminus of PAK1, and inhibits the specific activation of PAK1 by CDC42. May be involved in ribosomal large subunit assembly.</text>
</comment>
<dbReference type="KEGG" id="pmrn:116941567"/>
<reference evidence="11" key="1">
    <citation type="submission" date="2025-08" db="UniProtKB">
        <authorList>
            <consortium name="RefSeq"/>
        </authorList>
    </citation>
    <scope>IDENTIFICATION</scope>
    <source>
        <tissue evidence="11">Sperm</tissue>
    </source>
</reference>
<dbReference type="GO" id="GO:0005730">
    <property type="term" value="C:nucleolus"/>
    <property type="evidence" value="ECO:0007669"/>
    <property type="project" value="UniProtKB-SubCell"/>
</dbReference>
<dbReference type="Pfam" id="PF00400">
    <property type="entry name" value="WD40"/>
    <property type="match status" value="3"/>
</dbReference>
<feature type="repeat" description="WD" evidence="8">
    <location>
        <begin position="114"/>
        <end position="155"/>
    </location>
</feature>
<evidence type="ECO:0000313" key="10">
    <source>
        <dbReference type="Proteomes" id="UP001318040"/>
    </source>
</evidence>
<dbReference type="InterPro" id="IPR019775">
    <property type="entry name" value="WD40_repeat_CS"/>
</dbReference>
<evidence type="ECO:0000256" key="5">
    <source>
        <dbReference type="ARBA" id="ARBA00022737"/>
    </source>
</evidence>
<gene>
    <name evidence="11" type="primary">LOC116941567</name>
</gene>
<evidence type="ECO:0000256" key="3">
    <source>
        <dbReference type="ARBA" id="ARBA00022574"/>
    </source>
</evidence>
<dbReference type="InterPro" id="IPR015943">
    <property type="entry name" value="WD40/YVTN_repeat-like_dom_sf"/>
</dbReference>
<dbReference type="PROSITE" id="PS00678">
    <property type="entry name" value="WD_REPEATS_1"/>
    <property type="match status" value="2"/>
</dbReference>
<dbReference type="PROSITE" id="PS50082">
    <property type="entry name" value="WD_REPEATS_2"/>
    <property type="match status" value="3"/>
</dbReference>
<dbReference type="PRINTS" id="PR00320">
    <property type="entry name" value="GPROTEINBRPT"/>
</dbReference>
<organism evidence="10 11">
    <name type="scientific">Petromyzon marinus</name>
    <name type="common">Sea lamprey</name>
    <dbReference type="NCBI Taxonomy" id="7757"/>
    <lineage>
        <taxon>Eukaryota</taxon>
        <taxon>Metazoa</taxon>
        <taxon>Chordata</taxon>
        <taxon>Craniata</taxon>
        <taxon>Vertebrata</taxon>
        <taxon>Cyclostomata</taxon>
        <taxon>Hyperoartia</taxon>
        <taxon>Petromyzontiformes</taxon>
        <taxon>Petromyzontidae</taxon>
        <taxon>Petromyzon</taxon>
    </lineage>
</organism>
<keyword evidence="4" id="KW-0734">Signal transduction inhibitor</keyword>
<dbReference type="FunFam" id="2.130.10.10:FF:000424">
    <property type="entry name" value="p21-activated protein kinase-interacting protein 1-like"/>
    <property type="match status" value="1"/>
</dbReference>
<feature type="region of interest" description="Disordered" evidence="9">
    <location>
        <begin position="302"/>
        <end position="391"/>
    </location>
</feature>
<sequence>MEIVAGCYEKVLFGYRVKVNDDGSWEAVADFTHQAHLACLTAVAASDRFVATGSADEAVHLYDLQKRVEHGALLQHSGTITCLEFYGSTHMLSGAQDGSICIWDTKTWKCLKTIRAHKGHVSAMSVHPSGRLALSVGTDKTLRTWNLVEGRSAFIKNIKRNAELVLWSPSGDVYTLCSGPHLDVYRLATATITGSILMPARIASIRFVTEDLIATAGGDEFVRLHSVEALKEVCTFKAHESRVKALYTEKHNGQHVLASASSDGSVKLWRLLPESPEQPPEMLLEVNTTARLTCLAVWRPQEVASQPQAKRKQRPRAEVAGDEAKKRRERTAVGNARGGASAEASGKTPAAGAQARDARLALKRSRPEKPSPGKATGKKGNRKRKKRQSLE</sequence>
<dbReference type="InterPro" id="IPR051959">
    <property type="entry name" value="PAK1-Kinase_Regulator"/>
</dbReference>
<dbReference type="InterPro" id="IPR001680">
    <property type="entry name" value="WD40_rpt"/>
</dbReference>
<keyword evidence="3 8" id="KW-0853">WD repeat</keyword>
<protein>
    <submittedName>
        <fullName evidence="11">P21-activated protein kinase-interacting protein 1-like</fullName>
    </submittedName>
</protein>
<dbReference type="InterPro" id="IPR036322">
    <property type="entry name" value="WD40_repeat_dom_sf"/>
</dbReference>
<feature type="compositionally biased region" description="Basic and acidic residues" evidence="9">
    <location>
        <begin position="356"/>
        <end position="371"/>
    </location>
</feature>
<dbReference type="PANTHER" id="PTHR44675:SF1">
    <property type="entry name" value="P21-ACTIVATED PROTEIN KINASE-INTERACTING PROTEIN 1"/>
    <property type="match status" value="1"/>
</dbReference>
<evidence type="ECO:0000256" key="8">
    <source>
        <dbReference type="PROSITE-ProRule" id="PRU00221"/>
    </source>
</evidence>
<keyword evidence="10" id="KW-1185">Reference proteome</keyword>
<dbReference type="Gene3D" id="2.130.10.10">
    <property type="entry name" value="YVTN repeat-like/Quinoprotein amine dehydrogenase"/>
    <property type="match status" value="2"/>
</dbReference>
<feature type="compositionally biased region" description="Basic residues" evidence="9">
    <location>
        <begin position="376"/>
        <end position="391"/>
    </location>
</feature>
<feature type="repeat" description="WD" evidence="8">
    <location>
        <begin position="236"/>
        <end position="271"/>
    </location>
</feature>
<evidence type="ECO:0000256" key="6">
    <source>
        <dbReference type="ARBA" id="ARBA00023242"/>
    </source>
</evidence>
<keyword evidence="5" id="KW-0677">Repeat</keyword>
<comment type="subcellular location">
    <subcellularLocation>
        <location evidence="1">Nucleus</location>
        <location evidence="1">Nucleolus</location>
    </subcellularLocation>
</comment>
<evidence type="ECO:0000256" key="1">
    <source>
        <dbReference type="ARBA" id="ARBA00004604"/>
    </source>
</evidence>
<keyword evidence="2" id="KW-0690">Ribosome biogenesis</keyword>